<keyword evidence="14" id="KW-0080">Bacteriocin transport</keyword>
<feature type="transmembrane region" description="Helical" evidence="15">
    <location>
        <begin position="274"/>
        <end position="297"/>
    </location>
</feature>
<dbReference type="PROSITE" id="PS50893">
    <property type="entry name" value="ABC_TRANSPORTER_2"/>
    <property type="match status" value="1"/>
</dbReference>
<keyword evidence="8" id="KW-0788">Thiol protease</keyword>
<dbReference type="PATRIC" id="fig|1265861.3.peg.1674"/>
<dbReference type="InterPro" id="IPR005074">
    <property type="entry name" value="Peptidase_C39"/>
</dbReference>
<dbReference type="PANTHER" id="PTHR24221">
    <property type="entry name" value="ATP-BINDING CASSETTE SUB-FAMILY B"/>
    <property type="match status" value="1"/>
</dbReference>
<evidence type="ECO:0000259" key="16">
    <source>
        <dbReference type="PROSITE" id="PS50893"/>
    </source>
</evidence>
<keyword evidence="2" id="KW-0813">Transport</keyword>
<evidence type="ECO:0000256" key="1">
    <source>
        <dbReference type="ARBA" id="ARBA00004651"/>
    </source>
</evidence>
<dbReference type="RefSeq" id="WP_035314903.1">
    <property type="nucleotide sequence ID" value="NZ_AODH01000035.1"/>
</dbReference>
<evidence type="ECO:0000259" key="17">
    <source>
        <dbReference type="PROSITE" id="PS50929"/>
    </source>
</evidence>
<dbReference type="Pfam" id="PF00664">
    <property type="entry name" value="ABC_membrane"/>
    <property type="match status" value="1"/>
</dbReference>
<dbReference type="InterPro" id="IPR027417">
    <property type="entry name" value="P-loop_NTPase"/>
</dbReference>
<dbReference type="InterPro" id="IPR003439">
    <property type="entry name" value="ABC_transporter-like_ATP-bd"/>
</dbReference>
<dbReference type="GO" id="GO:0005524">
    <property type="term" value="F:ATP binding"/>
    <property type="evidence" value="ECO:0007669"/>
    <property type="project" value="UniProtKB-KW"/>
</dbReference>
<keyword evidence="11" id="KW-1278">Translocase</keyword>
<dbReference type="CDD" id="cd02418">
    <property type="entry name" value="Peptidase_C39B"/>
    <property type="match status" value="1"/>
</dbReference>
<feature type="domain" description="Peptidase C39" evidence="18">
    <location>
        <begin position="9"/>
        <end position="134"/>
    </location>
</feature>
<dbReference type="SUPFAM" id="SSF52540">
    <property type="entry name" value="P-loop containing nucleoside triphosphate hydrolases"/>
    <property type="match status" value="1"/>
</dbReference>
<dbReference type="CDD" id="cd18570">
    <property type="entry name" value="ABC_6TM_PCAT1_LagD_like"/>
    <property type="match status" value="1"/>
</dbReference>
<dbReference type="FunFam" id="3.40.50.300:FF:000221">
    <property type="entry name" value="Multidrug ABC transporter ATP-binding protein"/>
    <property type="match status" value="1"/>
</dbReference>
<accession>W7CNF7</accession>
<proteinExistence type="predicted"/>
<dbReference type="PROSITE" id="PS00211">
    <property type="entry name" value="ABC_TRANSPORTER_1"/>
    <property type="match status" value="1"/>
</dbReference>
<feature type="transmembrane region" description="Helical" evidence="15">
    <location>
        <begin position="302"/>
        <end position="322"/>
    </location>
</feature>
<dbReference type="InterPro" id="IPR011527">
    <property type="entry name" value="ABC1_TM_dom"/>
</dbReference>
<keyword evidence="20" id="KW-1185">Reference proteome</keyword>
<evidence type="ECO:0000256" key="12">
    <source>
        <dbReference type="ARBA" id="ARBA00022989"/>
    </source>
</evidence>
<dbReference type="InterPro" id="IPR036640">
    <property type="entry name" value="ABC1_TM_sf"/>
</dbReference>
<dbReference type="Pfam" id="PF03412">
    <property type="entry name" value="Peptidase_C39"/>
    <property type="match status" value="1"/>
</dbReference>
<dbReference type="SMART" id="SM00382">
    <property type="entry name" value="AAA"/>
    <property type="match status" value="1"/>
</dbReference>
<evidence type="ECO:0000256" key="3">
    <source>
        <dbReference type="ARBA" id="ARBA00022475"/>
    </source>
</evidence>
<dbReference type="Pfam" id="PF00005">
    <property type="entry name" value="ABC_tran"/>
    <property type="match status" value="1"/>
</dbReference>
<feature type="transmembrane region" description="Helical" evidence="15">
    <location>
        <begin position="197"/>
        <end position="221"/>
    </location>
</feature>
<keyword evidence="6" id="KW-0547">Nucleotide-binding</keyword>
<gene>
    <name evidence="19" type="ORF">BCAMP_08521</name>
</gene>
<evidence type="ECO:0000256" key="2">
    <source>
        <dbReference type="ARBA" id="ARBA00022448"/>
    </source>
</evidence>
<evidence type="ECO:0000256" key="6">
    <source>
        <dbReference type="ARBA" id="ARBA00022741"/>
    </source>
</evidence>
<organism evidence="19 20">
    <name type="scientific">Brochothrix campestris FSL F6-1037</name>
    <dbReference type="NCBI Taxonomy" id="1265861"/>
    <lineage>
        <taxon>Bacteria</taxon>
        <taxon>Bacillati</taxon>
        <taxon>Bacillota</taxon>
        <taxon>Bacilli</taxon>
        <taxon>Bacillales</taxon>
        <taxon>Listeriaceae</taxon>
        <taxon>Brochothrix</taxon>
    </lineage>
</organism>
<dbReference type="InterPro" id="IPR039421">
    <property type="entry name" value="Type_1_exporter"/>
</dbReference>
<dbReference type="OrthoDB" id="9802264at2"/>
<evidence type="ECO:0000256" key="13">
    <source>
        <dbReference type="ARBA" id="ARBA00023136"/>
    </source>
</evidence>
<evidence type="ECO:0000256" key="9">
    <source>
        <dbReference type="ARBA" id="ARBA00022840"/>
    </source>
</evidence>
<dbReference type="Gene3D" id="3.40.50.300">
    <property type="entry name" value="P-loop containing nucleotide triphosphate hydrolases"/>
    <property type="match status" value="1"/>
</dbReference>
<evidence type="ECO:0000313" key="19">
    <source>
        <dbReference type="EMBL" id="EUJ38587.1"/>
    </source>
</evidence>
<feature type="domain" description="ABC transmembrane type-1" evidence="17">
    <location>
        <begin position="166"/>
        <end position="446"/>
    </location>
</feature>
<evidence type="ECO:0000313" key="20">
    <source>
        <dbReference type="Proteomes" id="UP000019243"/>
    </source>
</evidence>
<dbReference type="InterPro" id="IPR017871">
    <property type="entry name" value="ABC_transporter-like_CS"/>
</dbReference>
<comment type="subcellular location">
    <subcellularLocation>
        <location evidence="1">Cell membrane</location>
        <topology evidence="1">Multi-pass membrane protein</topology>
    </subcellularLocation>
</comment>
<protein>
    <submittedName>
        <fullName evidence="19">Bacteriocin ABC transporter</fullName>
    </submittedName>
</protein>
<keyword evidence="4" id="KW-0645">Protease</keyword>
<dbReference type="PROSITE" id="PS50929">
    <property type="entry name" value="ABC_TM1F"/>
    <property type="match status" value="1"/>
</dbReference>
<dbReference type="GO" id="GO:0008234">
    <property type="term" value="F:cysteine-type peptidase activity"/>
    <property type="evidence" value="ECO:0007669"/>
    <property type="project" value="UniProtKB-KW"/>
</dbReference>
<reference evidence="19 20" key="1">
    <citation type="submission" date="2012-12" db="EMBL/GenBank/DDBJ databases">
        <title>Novel taxa of Listeriaceae from agricultural environments in the United States.</title>
        <authorList>
            <person name="den Bakker H.C."/>
            <person name="Allred A."/>
            <person name="Warchocki S."/>
            <person name="Wright E.M."/>
            <person name="Burrell A."/>
            <person name="Nightingale K.K."/>
            <person name="Kephart D."/>
            <person name="Wiedmann M."/>
        </authorList>
    </citation>
    <scope>NUCLEOTIDE SEQUENCE [LARGE SCALE GENOMIC DNA]</scope>
    <source>
        <strain evidence="19 20">FSL F6-1037</strain>
    </source>
</reference>
<keyword evidence="12 15" id="KW-1133">Transmembrane helix</keyword>
<evidence type="ECO:0000256" key="10">
    <source>
        <dbReference type="ARBA" id="ARBA00022927"/>
    </source>
</evidence>
<dbReference type="GO" id="GO:0034040">
    <property type="term" value="F:ATPase-coupled lipid transmembrane transporter activity"/>
    <property type="evidence" value="ECO:0007669"/>
    <property type="project" value="TreeGrafter"/>
</dbReference>
<dbReference type="NCBIfam" id="TIGR01193">
    <property type="entry name" value="bacteriocin_ABC"/>
    <property type="match status" value="1"/>
</dbReference>
<keyword evidence="9" id="KW-0067">ATP-binding</keyword>
<dbReference type="PANTHER" id="PTHR24221:SF654">
    <property type="entry name" value="ATP-BINDING CASSETTE SUB-FAMILY B MEMBER 6"/>
    <property type="match status" value="1"/>
</dbReference>
<dbReference type="GO" id="GO:0006508">
    <property type="term" value="P:proteolysis"/>
    <property type="evidence" value="ECO:0007669"/>
    <property type="project" value="UniProtKB-KW"/>
</dbReference>
<dbReference type="EMBL" id="AODH01000035">
    <property type="protein sequence ID" value="EUJ38587.1"/>
    <property type="molecule type" value="Genomic_DNA"/>
</dbReference>
<dbReference type="InterPro" id="IPR005897">
    <property type="entry name" value="Pept_C39_ABC_bacteriocin"/>
</dbReference>
<evidence type="ECO:0000256" key="14">
    <source>
        <dbReference type="ARBA" id="ARBA00043264"/>
    </source>
</evidence>
<evidence type="ECO:0000256" key="7">
    <source>
        <dbReference type="ARBA" id="ARBA00022801"/>
    </source>
</evidence>
<dbReference type="STRING" id="1265861.BCAMP_08521"/>
<dbReference type="Gene3D" id="3.90.70.10">
    <property type="entry name" value="Cysteine proteinases"/>
    <property type="match status" value="1"/>
</dbReference>
<dbReference type="GO" id="GO:0016887">
    <property type="term" value="F:ATP hydrolysis activity"/>
    <property type="evidence" value="ECO:0007669"/>
    <property type="project" value="InterPro"/>
</dbReference>
<evidence type="ECO:0000256" key="11">
    <source>
        <dbReference type="ARBA" id="ARBA00022967"/>
    </source>
</evidence>
<keyword evidence="3" id="KW-1003">Cell membrane</keyword>
<dbReference type="InterPro" id="IPR003593">
    <property type="entry name" value="AAA+_ATPase"/>
</dbReference>
<dbReference type="Gene3D" id="1.20.1560.10">
    <property type="entry name" value="ABC transporter type 1, transmembrane domain"/>
    <property type="match status" value="1"/>
</dbReference>
<dbReference type="GO" id="GO:0043214">
    <property type="term" value="F:ABC-type bacteriocin transporter activity"/>
    <property type="evidence" value="ECO:0007669"/>
    <property type="project" value="InterPro"/>
</dbReference>
<feature type="domain" description="ABC transporter" evidence="16">
    <location>
        <begin position="483"/>
        <end position="717"/>
    </location>
</feature>
<evidence type="ECO:0000259" key="18">
    <source>
        <dbReference type="PROSITE" id="PS50990"/>
    </source>
</evidence>
<feature type="transmembrane region" description="Helical" evidence="15">
    <location>
        <begin position="163"/>
        <end position="185"/>
    </location>
</feature>
<keyword evidence="7" id="KW-0378">Hydrolase</keyword>
<dbReference type="GO" id="GO:0005886">
    <property type="term" value="C:plasma membrane"/>
    <property type="evidence" value="ECO:0007669"/>
    <property type="project" value="UniProtKB-SubCell"/>
</dbReference>
<keyword evidence="13 15" id="KW-0472">Membrane</keyword>
<evidence type="ECO:0000256" key="5">
    <source>
        <dbReference type="ARBA" id="ARBA00022692"/>
    </source>
</evidence>
<evidence type="ECO:0000256" key="4">
    <source>
        <dbReference type="ARBA" id="ARBA00022670"/>
    </source>
</evidence>
<name>W7CNF7_9LIST</name>
<dbReference type="AlphaFoldDB" id="W7CNF7"/>
<dbReference type="SUPFAM" id="SSF90123">
    <property type="entry name" value="ABC transporter transmembrane region"/>
    <property type="match status" value="1"/>
</dbReference>
<keyword evidence="5 15" id="KW-0812">Transmembrane</keyword>
<sequence length="721" mass="80927">MEKFKLIKQHDEKDCGVACLSMILNTYGTKIPISKLRNMAGTNSQGTSALGLVCALETLGFESEVYQTDSTIWKEESLIFPFIAHVVIDKSFLHYVVIYGYKNGKILLADPAKGKLTKTPDEFGKEWTGIVLSTSPTPNYKAIRDSSHGLFHYLPLLKEQKKMIMAIIFLSLVLTGIGIVGSYYFQIIIDKIIPSNSINLLSIISISLLTIYITQAILQYIKQYFLIKLGQRLSSIIMLGYFRHVLRLPMNFFSTRKSGEIISRFLDATKVIDALANSTLSLFLDVSMLLIIGASLFIQNNLLFLISFTTVPIYTLIVYVFIKPFNQSNEEQLEAGAVLNSHIIESLKGIETIKSFNATDQIYSNIKDQFQDMMVKSLKKENLDNLQANLKMALQATSTTILLWIGTSLVLKGQLSIGQLITYNALMAYFTTPLQNIINLQVKIQAAKVANDRLNEIFYLEQEHLCEDSILSLSTSCMEKNLIDITNLSFAYGFEENVLNNISFSILPNEKIAIVGMSGSGKSTLAKLLVNFYETQSGTIHIHGIPIQEIPKATLRNSISYVSQETFFFSDSIYKNLIFGLELEPSMEEIIWACEIAMIREYIESLPLTYLSVIEEDASNLSGGQKQRLAIARALLKKSDIIIFDEATSGLDTHLEYAVIQNLMNLKNKTILFIAHQLSIAKGCDRIIVLENGKLVEFGTHDQLSVSKGTYEKLWRMLTIA</sequence>
<dbReference type="Proteomes" id="UP000019243">
    <property type="component" value="Unassembled WGS sequence"/>
</dbReference>
<evidence type="ECO:0000256" key="15">
    <source>
        <dbReference type="SAM" id="Phobius"/>
    </source>
</evidence>
<comment type="caution">
    <text evidence="19">The sequence shown here is derived from an EMBL/GenBank/DDBJ whole genome shotgun (WGS) entry which is preliminary data.</text>
</comment>
<keyword evidence="10" id="KW-0653">Protein transport</keyword>
<evidence type="ECO:0000256" key="8">
    <source>
        <dbReference type="ARBA" id="ARBA00022807"/>
    </source>
</evidence>
<dbReference type="GO" id="GO:0015031">
    <property type="term" value="P:protein transport"/>
    <property type="evidence" value="ECO:0007669"/>
    <property type="project" value="UniProtKB-KW"/>
</dbReference>
<dbReference type="PROSITE" id="PS50990">
    <property type="entry name" value="PEPTIDASE_C39"/>
    <property type="match status" value="1"/>
</dbReference>